<accession>G7QBB6</accession>
<evidence type="ECO:0000313" key="3">
    <source>
        <dbReference type="Proteomes" id="UP000004662"/>
    </source>
</evidence>
<protein>
    <submittedName>
        <fullName evidence="2">Uncharacterized protein</fullName>
    </submittedName>
</protein>
<reference evidence="3" key="1">
    <citation type="journal article" date="2015" name="Genome Announc.">
        <title>High-Quality Draft Genome Sequence of Desulfovibrio carbinoliphilus FW-101-2B, an Organic Acid-Oxidizing Sulfate-Reducing Bacterium Isolated from Uranium(VI)-Contaminated Groundwater.</title>
        <authorList>
            <person name="Ramsay B.D."/>
            <person name="Hwang C."/>
            <person name="Woo H.L."/>
            <person name="Carroll S.L."/>
            <person name="Lucas S."/>
            <person name="Han J."/>
            <person name="Lapidus A.L."/>
            <person name="Cheng J.F."/>
            <person name="Goodwin L.A."/>
            <person name="Pitluck S."/>
            <person name="Peters L."/>
            <person name="Chertkov O."/>
            <person name="Held B."/>
            <person name="Detter J.C."/>
            <person name="Han C.S."/>
            <person name="Tapia R."/>
            <person name="Land M.L."/>
            <person name="Hauser L.J."/>
            <person name="Kyrpides N.C."/>
            <person name="Ivanova N.N."/>
            <person name="Mikhailova N."/>
            <person name="Pagani I."/>
            <person name="Woyke T."/>
            <person name="Arkin A.P."/>
            <person name="Dehal P."/>
            <person name="Chivian D."/>
            <person name="Criddle C.S."/>
            <person name="Wu W."/>
            <person name="Chakraborty R."/>
            <person name="Hazen T.C."/>
            <person name="Fields M.W."/>
        </authorList>
    </citation>
    <scope>NUCLEOTIDE SEQUENCE [LARGE SCALE GENOMIC DNA]</scope>
    <source>
        <strain evidence="3">FW-101-2B</strain>
    </source>
</reference>
<feature type="transmembrane region" description="Helical" evidence="1">
    <location>
        <begin position="99"/>
        <end position="120"/>
    </location>
</feature>
<gene>
    <name evidence="2" type="ORF">DFW101_3340</name>
</gene>
<dbReference type="AlphaFoldDB" id="G7QBB6"/>
<dbReference type="HOGENOM" id="CLU_1136631_0_0_7"/>
<name>G7QBB6_9BACT</name>
<feature type="transmembrane region" description="Helical" evidence="1">
    <location>
        <begin position="62"/>
        <end position="87"/>
    </location>
</feature>
<keyword evidence="1" id="KW-0472">Membrane</keyword>
<keyword evidence="3" id="KW-1185">Reference proteome</keyword>
<evidence type="ECO:0000313" key="2">
    <source>
        <dbReference type="EMBL" id="EHJ49339.1"/>
    </source>
</evidence>
<evidence type="ECO:0000256" key="1">
    <source>
        <dbReference type="SAM" id="Phobius"/>
    </source>
</evidence>
<proteinExistence type="predicted"/>
<dbReference type="Proteomes" id="UP000004662">
    <property type="component" value="Chromosome"/>
</dbReference>
<organism evidence="2 3">
    <name type="scientific">Solidesulfovibrio carbinoliphilus subsp. oakridgensis</name>
    <dbReference type="NCBI Taxonomy" id="694327"/>
    <lineage>
        <taxon>Bacteria</taxon>
        <taxon>Pseudomonadati</taxon>
        <taxon>Thermodesulfobacteriota</taxon>
        <taxon>Desulfovibrionia</taxon>
        <taxon>Desulfovibrionales</taxon>
        <taxon>Desulfovibrionaceae</taxon>
        <taxon>Solidesulfovibrio</taxon>
    </lineage>
</organism>
<feature type="transmembrane region" description="Helical" evidence="1">
    <location>
        <begin position="35"/>
        <end position="56"/>
    </location>
</feature>
<keyword evidence="1" id="KW-0812">Transmembrane</keyword>
<dbReference type="EMBL" id="CM001368">
    <property type="protein sequence ID" value="EHJ49339.1"/>
    <property type="molecule type" value="Genomic_DNA"/>
</dbReference>
<keyword evidence="1" id="KW-1133">Transmembrane helix</keyword>
<dbReference type="STRING" id="694327.DFW101_3340"/>
<dbReference type="RefSeq" id="WP_009182670.1">
    <property type="nucleotide sequence ID" value="NZ_CM001368.1"/>
</dbReference>
<sequence length="244" mass="28685">MGKLLQKTLQSIDHFFERFFSQTLNRFSFVNPEKLYSRAIVLLLLSILFLSILLFASSNDKISNIISSLISTCFDVIVFLFGLGFIELKRKERNDKVKIYFLVHQHIVSTLTPLSTVFFLSQCRLENKYQKKPTLGLNLDMCLYLEENFNEIFTSKHDIYDIDRIIEGLKTNPLDKKFSEKFAGDYEHFNIHLALFWYHESIDNLIVAKDSNEKIKNLRNVISSLYKVFKAVDIEFLREQKQSK</sequence>